<evidence type="ECO:0000313" key="1">
    <source>
        <dbReference type="EMBL" id="MBX55597.1"/>
    </source>
</evidence>
<proteinExistence type="predicted"/>
<dbReference type="AlphaFoldDB" id="A0A2P2PLG8"/>
<sequence length="48" mass="5523">MNLPSFACFIMCVVVNFEIHTVRVHTLVPLFGFPSINIIFFQSKHLIT</sequence>
<name>A0A2P2PLG8_RHIMU</name>
<protein>
    <submittedName>
        <fullName evidence="1">Uncharacterized protein</fullName>
    </submittedName>
</protein>
<dbReference type="EMBL" id="GGEC01075113">
    <property type="protein sequence ID" value="MBX55597.1"/>
    <property type="molecule type" value="Transcribed_RNA"/>
</dbReference>
<reference evidence="1" key="1">
    <citation type="submission" date="2018-02" db="EMBL/GenBank/DDBJ databases">
        <title>Rhizophora mucronata_Transcriptome.</title>
        <authorList>
            <person name="Meera S.P."/>
            <person name="Sreeshan A."/>
            <person name="Augustine A."/>
        </authorList>
    </citation>
    <scope>NUCLEOTIDE SEQUENCE</scope>
    <source>
        <tissue evidence="1">Leaf</tissue>
    </source>
</reference>
<accession>A0A2P2PLG8</accession>
<organism evidence="1">
    <name type="scientific">Rhizophora mucronata</name>
    <name type="common">Asiatic mangrove</name>
    <dbReference type="NCBI Taxonomy" id="61149"/>
    <lineage>
        <taxon>Eukaryota</taxon>
        <taxon>Viridiplantae</taxon>
        <taxon>Streptophyta</taxon>
        <taxon>Embryophyta</taxon>
        <taxon>Tracheophyta</taxon>
        <taxon>Spermatophyta</taxon>
        <taxon>Magnoliopsida</taxon>
        <taxon>eudicotyledons</taxon>
        <taxon>Gunneridae</taxon>
        <taxon>Pentapetalae</taxon>
        <taxon>rosids</taxon>
        <taxon>fabids</taxon>
        <taxon>Malpighiales</taxon>
        <taxon>Rhizophoraceae</taxon>
        <taxon>Rhizophora</taxon>
    </lineage>
</organism>